<evidence type="ECO:0008006" key="4">
    <source>
        <dbReference type="Google" id="ProtNLM"/>
    </source>
</evidence>
<comment type="caution">
    <text evidence="2">The sequence shown here is derived from an EMBL/GenBank/DDBJ whole genome shotgun (WGS) entry which is preliminary data.</text>
</comment>
<proteinExistence type="predicted"/>
<keyword evidence="1" id="KW-0812">Transmembrane</keyword>
<evidence type="ECO:0000313" key="3">
    <source>
        <dbReference type="Proteomes" id="UP000290608"/>
    </source>
</evidence>
<gene>
    <name evidence="2" type="ORF">DSL99_1926</name>
</gene>
<feature type="transmembrane region" description="Helical" evidence="1">
    <location>
        <begin position="311"/>
        <end position="328"/>
    </location>
</feature>
<feature type="transmembrane region" description="Helical" evidence="1">
    <location>
        <begin position="335"/>
        <end position="360"/>
    </location>
</feature>
<reference evidence="2 3" key="1">
    <citation type="submission" date="2018-07" db="EMBL/GenBank/DDBJ databases">
        <title>Leeuwenhoekiella genomics.</title>
        <authorList>
            <person name="Tahon G."/>
            <person name="Willems A."/>
        </authorList>
    </citation>
    <scope>NUCLEOTIDE SEQUENCE [LARGE SCALE GENOMIC DNA]</scope>
    <source>
        <strain evidence="2 3">LMG 1345</strain>
    </source>
</reference>
<dbReference type="RefSeq" id="WP_073099188.1">
    <property type="nucleotide sequence ID" value="NZ_QOVL01000008.1"/>
</dbReference>
<organism evidence="2 3">
    <name type="scientific">Leeuwenhoekiella marinoflava</name>
    <dbReference type="NCBI Taxonomy" id="988"/>
    <lineage>
        <taxon>Bacteria</taxon>
        <taxon>Pseudomonadati</taxon>
        <taxon>Bacteroidota</taxon>
        <taxon>Flavobacteriia</taxon>
        <taxon>Flavobacteriales</taxon>
        <taxon>Flavobacteriaceae</taxon>
        <taxon>Leeuwenhoekiella</taxon>
    </lineage>
</organism>
<accession>A0A4Q0PLM9</accession>
<keyword evidence="1" id="KW-1133">Transmembrane helix</keyword>
<feature type="transmembrane region" description="Helical" evidence="1">
    <location>
        <begin position="283"/>
        <end position="305"/>
    </location>
</feature>
<keyword evidence="1" id="KW-0472">Membrane</keyword>
<dbReference type="AlphaFoldDB" id="A0A4Q0PLM9"/>
<evidence type="ECO:0000256" key="1">
    <source>
        <dbReference type="SAM" id="Phobius"/>
    </source>
</evidence>
<protein>
    <recommendedName>
        <fullName evidence="4">Transglutaminase superfamily protein</fullName>
    </recommendedName>
</protein>
<dbReference type="STRING" id="1122159.SAMN02745246_02111"/>
<sequence length="618" mass="70343">MKVIEKIIPYEDYNYVEGFLQFKAYGKKSAATVHSELFDIKSIAGVELQVAHKYLAPEIPPSINKNKVSTLSLPDEILTIVANDFSKPYRLKYDEIIIDDAYVDANGNISGKRFNSTKAGNELSSTIRVKAYGLIKIPKERIEYENLYEIHTESYGSGKIALIPQQDFYKAGDLILVKASPDASQDFLGWGAAYQNCPQEFELEVLQDHFIEANFTDLEEEFDVGTSKWIGDTVYKDGVNGPRSLKGIYDELYKSSSQSFDKAKYRWENTRIKSDRFNYEATGCWDILGGIFTAGIGIFILIFMIAVMGQWFFIFALSIFGIWLLTILPRFINRFIVVVFNLFKWLFGIAVGLFLIVGVLKFIENISYYQDHKTESNRIPPPVVEEATEFTEQLYTHRLQWNDYLNNSYTATLSIAGTDVNAASKLRNSINGISSSRDYNQMLAILNRGASLNSYNLLIPELRKLRDSRNLDKVAYANMIVSMVQSIPYYVIIENTCNPFSYQDPFLRDLLATSPCEPNVKHGINAPAEFLMNLKGDCDTRTLFLYGLLKQEGYDVVIFGSEKYKHSILGIDLPILSPNYKWVNGTKYYLWETTNTGFEAGYIPATISNTSYWNLNLN</sequence>
<name>A0A4Q0PLM9_9FLAO</name>
<evidence type="ECO:0000313" key="2">
    <source>
        <dbReference type="EMBL" id="RXG29873.1"/>
    </source>
</evidence>
<dbReference type="EMBL" id="QOVL01000008">
    <property type="protein sequence ID" value="RXG29873.1"/>
    <property type="molecule type" value="Genomic_DNA"/>
</dbReference>
<dbReference type="Proteomes" id="UP000290608">
    <property type="component" value="Unassembled WGS sequence"/>
</dbReference>